<sequence length="262" mass="29442">MMKLSDTWRQNKLVLGIVLIVIMAVSLIWTENTDNSAYIDNKSAVEVVKLHLDDLKNNFGVVSFSVNSVKEVYNEQHLKNILGDEDAVKMGLKKENIALIDAYINVQYDGTRVPNSSGENKYIGFTLIRENESKPLLIANSGHGMGGVSLIDFQNPRPAERAELYVWKNRELTGNDNAYFTVLDGTNGNEQESKIYDLAAATDSIDRDNLTLTETPNLTDLAIYQLNTTDFTKQEMLEIADKIIINADNHVISIGVWEERKK</sequence>
<dbReference type="RefSeq" id="WP_302049030.1">
    <property type="nucleotide sequence ID" value="NZ_JAMJEV010000010.1"/>
</dbReference>
<name>A0ABT8QSP3_9FIRM</name>
<keyword evidence="3" id="KW-1185">Reference proteome</keyword>
<evidence type="ECO:0000256" key="1">
    <source>
        <dbReference type="SAM" id="Phobius"/>
    </source>
</evidence>
<keyword evidence="1" id="KW-0472">Membrane</keyword>
<evidence type="ECO:0000313" key="2">
    <source>
        <dbReference type="EMBL" id="MDO0823877.1"/>
    </source>
</evidence>
<accession>A0ABT8QSP3</accession>
<proteinExistence type="predicted"/>
<evidence type="ECO:0000313" key="3">
    <source>
        <dbReference type="Proteomes" id="UP001176021"/>
    </source>
</evidence>
<evidence type="ECO:0008006" key="4">
    <source>
        <dbReference type="Google" id="ProtNLM"/>
    </source>
</evidence>
<comment type="caution">
    <text evidence="2">The sequence shown here is derived from an EMBL/GenBank/DDBJ whole genome shotgun (WGS) entry which is preliminary data.</text>
</comment>
<keyword evidence="1" id="KW-1133">Transmembrane helix</keyword>
<feature type="transmembrane region" description="Helical" evidence="1">
    <location>
        <begin position="12"/>
        <end position="29"/>
    </location>
</feature>
<gene>
    <name evidence="2" type="ORF">M8H41_13580</name>
</gene>
<protein>
    <recommendedName>
        <fullName evidence="4">Methyl-accepting chemotaxis protein</fullName>
    </recommendedName>
</protein>
<keyword evidence="1" id="KW-0812">Transmembrane</keyword>
<organism evidence="2 3">
    <name type="scientific">Desulfosporosinus nitroreducens</name>
    <dbReference type="NCBI Taxonomy" id="2018668"/>
    <lineage>
        <taxon>Bacteria</taxon>
        <taxon>Bacillati</taxon>
        <taxon>Bacillota</taxon>
        <taxon>Clostridia</taxon>
        <taxon>Eubacteriales</taxon>
        <taxon>Desulfitobacteriaceae</taxon>
        <taxon>Desulfosporosinus</taxon>
    </lineage>
</organism>
<reference evidence="2" key="1">
    <citation type="submission" date="2022-05" db="EMBL/GenBank/DDBJ databases">
        <title>Expanded diversity of anoxic marine methylotrophy in a Black Sea sulfate reducing microorganism.</title>
        <authorList>
            <person name="Fischer P.Q."/>
            <person name="Stams A.J.M."/>
            <person name="Villanueva L."/>
            <person name="Sousa D.Z."/>
        </authorList>
    </citation>
    <scope>NUCLEOTIDE SEQUENCE</scope>
    <source>
        <strain evidence="2">P130</strain>
    </source>
</reference>
<dbReference type="EMBL" id="JAMJEV010000010">
    <property type="protein sequence ID" value="MDO0823877.1"/>
    <property type="molecule type" value="Genomic_DNA"/>
</dbReference>
<dbReference type="Proteomes" id="UP001176021">
    <property type="component" value="Unassembled WGS sequence"/>
</dbReference>